<gene>
    <name evidence="1" type="ORF">LIER_33675</name>
</gene>
<dbReference type="GO" id="GO:0030246">
    <property type="term" value="F:carbohydrate binding"/>
    <property type="evidence" value="ECO:0007669"/>
    <property type="project" value="InterPro"/>
</dbReference>
<name>A0AAV3S1G1_LITER</name>
<sequence length="294" mass="33200">MDGTCGRWRWRRSTGRTNRSLSSSQFGNCGSIEQHGFARNKVWTIDENSPPLHPNDSREKSAVDLLLKSSEEDLKCWPNRYHTCSICPINCSVVLDYVVNFSFAYHTYMSISDISEVRIEGLETLDYLDNLLQRERFTEKGDAITFESEVSRNIDLVYDEGDSRVEIVLLGALLNNRSFSMVFLESAGSELPQVRSAVVPESAIAWSDRKSFDDQKDQDGAFFPFCFLTISNHLANGSYATLEQLEVNAGYLDKYALGDDDLDIQLNLFICSKVGESIIVHAGMPISLLNYNRN</sequence>
<comment type="caution">
    <text evidence="1">The sequence shown here is derived from an EMBL/GenBank/DDBJ whole genome shotgun (WGS) entry which is preliminary data.</text>
</comment>
<proteinExistence type="predicted"/>
<dbReference type="InterPro" id="IPR008183">
    <property type="entry name" value="Aldose_1/G6P_1-epimerase"/>
</dbReference>
<protein>
    <submittedName>
        <fullName evidence="1">Uncharacterized protein</fullName>
    </submittedName>
</protein>
<dbReference type="InterPro" id="IPR011013">
    <property type="entry name" value="Gal_mutarotase_sf_dom"/>
</dbReference>
<dbReference type="Pfam" id="PF01263">
    <property type="entry name" value="Aldose_epim"/>
    <property type="match status" value="1"/>
</dbReference>
<dbReference type="PANTHER" id="PTHR11122:SF10">
    <property type="entry name" value="GLUCOSE-6-PHOSPHATE 1-EPIMERASE"/>
    <property type="match status" value="1"/>
</dbReference>
<dbReference type="AlphaFoldDB" id="A0AAV3S1G1"/>
<dbReference type="InterPro" id="IPR014718">
    <property type="entry name" value="GH-type_carb-bd"/>
</dbReference>
<dbReference type="GO" id="GO:0005975">
    <property type="term" value="P:carbohydrate metabolic process"/>
    <property type="evidence" value="ECO:0007669"/>
    <property type="project" value="InterPro"/>
</dbReference>
<dbReference type="GO" id="GO:0005737">
    <property type="term" value="C:cytoplasm"/>
    <property type="evidence" value="ECO:0007669"/>
    <property type="project" value="TreeGrafter"/>
</dbReference>
<dbReference type="Proteomes" id="UP001454036">
    <property type="component" value="Unassembled WGS sequence"/>
</dbReference>
<dbReference type="Gene3D" id="2.70.98.10">
    <property type="match status" value="1"/>
</dbReference>
<dbReference type="SUPFAM" id="SSF74650">
    <property type="entry name" value="Galactose mutarotase-like"/>
    <property type="match status" value="1"/>
</dbReference>
<organism evidence="1 2">
    <name type="scientific">Lithospermum erythrorhizon</name>
    <name type="common">Purple gromwell</name>
    <name type="synonym">Lithospermum officinale var. erythrorhizon</name>
    <dbReference type="NCBI Taxonomy" id="34254"/>
    <lineage>
        <taxon>Eukaryota</taxon>
        <taxon>Viridiplantae</taxon>
        <taxon>Streptophyta</taxon>
        <taxon>Embryophyta</taxon>
        <taxon>Tracheophyta</taxon>
        <taxon>Spermatophyta</taxon>
        <taxon>Magnoliopsida</taxon>
        <taxon>eudicotyledons</taxon>
        <taxon>Gunneridae</taxon>
        <taxon>Pentapetalae</taxon>
        <taxon>asterids</taxon>
        <taxon>lamiids</taxon>
        <taxon>Boraginales</taxon>
        <taxon>Boraginaceae</taxon>
        <taxon>Boraginoideae</taxon>
        <taxon>Lithospermeae</taxon>
        <taxon>Lithospermum</taxon>
    </lineage>
</organism>
<dbReference type="GO" id="GO:0047938">
    <property type="term" value="F:glucose-6-phosphate 1-epimerase activity"/>
    <property type="evidence" value="ECO:0007669"/>
    <property type="project" value="TreeGrafter"/>
</dbReference>
<reference evidence="1 2" key="1">
    <citation type="submission" date="2024-01" db="EMBL/GenBank/DDBJ databases">
        <title>The complete chloroplast genome sequence of Lithospermum erythrorhizon: insights into the phylogenetic relationship among Boraginaceae species and the maternal lineages of purple gromwells.</title>
        <authorList>
            <person name="Okada T."/>
            <person name="Watanabe K."/>
        </authorList>
    </citation>
    <scope>NUCLEOTIDE SEQUENCE [LARGE SCALE GENOMIC DNA]</scope>
</reference>
<accession>A0AAV3S1G1</accession>
<dbReference type="PANTHER" id="PTHR11122">
    <property type="entry name" value="APOSPORY-ASSOCIATED PROTEIN C-RELATED"/>
    <property type="match status" value="1"/>
</dbReference>
<dbReference type="EMBL" id="BAABME010013647">
    <property type="protein sequence ID" value="GAA0186387.1"/>
    <property type="molecule type" value="Genomic_DNA"/>
</dbReference>
<evidence type="ECO:0000313" key="2">
    <source>
        <dbReference type="Proteomes" id="UP001454036"/>
    </source>
</evidence>
<evidence type="ECO:0000313" key="1">
    <source>
        <dbReference type="EMBL" id="GAA0186387.1"/>
    </source>
</evidence>
<keyword evidence="2" id="KW-1185">Reference proteome</keyword>